<proteinExistence type="predicted"/>
<comment type="caution">
    <text evidence="1">The sequence shown here is derived from an EMBL/GenBank/DDBJ whole genome shotgun (WGS) entry which is preliminary data.</text>
</comment>
<evidence type="ECO:0000313" key="1">
    <source>
        <dbReference type="EMBL" id="CAE6921583.1"/>
    </source>
</evidence>
<dbReference type="Proteomes" id="UP000604046">
    <property type="component" value="Unassembled WGS sequence"/>
</dbReference>
<organism evidence="1 2">
    <name type="scientific">Symbiodinium natans</name>
    <dbReference type="NCBI Taxonomy" id="878477"/>
    <lineage>
        <taxon>Eukaryota</taxon>
        <taxon>Sar</taxon>
        <taxon>Alveolata</taxon>
        <taxon>Dinophyceae</taxon>
        <taxon>Suessiales</taxon>
        <taxon>Symbiodiniaceae</taxon>
        <taxon>Symbiodinium</taxon>
    </lineage>
</organism>
<reference evidence="1" key="1">
    <citation type="submission" date="2021-02" db="EMBL/GenBank/DDBJ databases">
        <authorList>
            <person name="Dougan E. K."/>
            <person name="Rhodes N."/>
            <person name="Thang M."/>
            <person name="Chan C."/>
        </authorList>
    </citation>
    <scope>NUCLEOTIDE SEQUENCE</scope>
</reference>
<dbReference type="AlphaFoldDB" id="A0A812GFL2"/>
<accession>A0A812GFL2</accession>
<name>A0A812GFL2_9DINO</name>
<gene>
    <name evidence="1" type="ORF">SNAT2548_LOCUS484</name>
</gene>
<protein>
    <submittedName>
        <fullName evidence="1">Uncharacterized protein</fullName>
    </submittedName>
</protein>
<evidence type="ECO:0000313" key="2">
    <source>
        <dbReference type="Proteomes" id="UP000604046"/>
    </source>
</evidence>
<keyword evidence="2" id="KW-1185">Reference proteome</keyword>
<dbReference type="EMBL" id="CAJNDS010000024">
    <property type="protein sequence ID" value="CAE6921583.1"/>
    <property type="molecule type" value="Genomic_DNA"/>
</dbReference>
<sequence length="101" mass="10698">MASVCDSLCLGGLGFQKEAECVRVCVFFALLWRPSSWCILGVLTAEERVVPVPVGASEAPSPPQLHSRQRMDCPCGHATARGQGSCATSATFQADGDAFPR</sequence>